<reference evidence="1" key="1">
    <citation type="submission" date="2009-12" db="EMBL/GenBank/DDBJ databases">
        <authorList>
            <person name="Weinstock G."/>
            <person name="Sodergren E."/>
            <person name="Clifton S."/>
            <person name="Fulton L."/>
            <person name="Fulton B."/>
            <person name="Courtney L."/>
            <person name="Fronick C."/>
            <person name="Harrison M."/>
            <person name="Strong C."/>
            <person name="Farmer C."/>
            <person name="Delahaunty K."/>
            <person name="Markovic C."/>
            <person name="Hall O."/>
            <person name="Minx P."/>
            <person name="Tomlinson C."/>
            <person name="Mitreva M."/>
            <person name="Nelson J."/>
            <person name="Hou S."/>
            <person name="Wollam A."/>
            <person name="Pepin K.H."/>
            <person name="Johnson M."/>
            <person name="Bhonagiri V."/>
            <person name="Nash W.E."/>
            <person name="Warren W."/>
            <person name="Chinwalla A."/>
            <person name="Mardis E.R."/>
            <person name="Wilson R.K."/>
        </authorList>
    </citation>
    <scope>NUCLEOTIDE SEQUENCE [LARGE SCALE GENOMIC DNA]</scope>
    <source>
        <strain evidence="1">DSM 15176</strain>
    </source>
</reference>
<accession>D1PR40</accession>
<sequence>MSPAGVLAGQKVRLPSAIEAGRFFWHSSPHRQGLRPGPRRGSKGAAGFLGRAQIDGQAFFVYTEGEAMQRGRGL</sequence>
<gene>
    <name evidence="1" type="ORF">SUBVAR_06867</name>
</gene>
<dbReference type="HOGENOM" id="CLU_2686441_0_0_9"/>
<comment type="caution">
    <text evidence="1">The sequence shown here is derived from an EMBL/GenBank/DDBJ whole genome shotgun (WGS) entry which is preliminary data.</text>
</comment>
<evidence type="ECO:0000313" key="2">
    <source>
        <dbReference type="Proteomes" id="UP000003438"/>
    </source>
</evidence>
<dbReference type="EMBL" id="ACBY02000054">
    <property type="protein sequence ID" value="EFB74887.1"/>
    <property type="molecule type" value="Genomic_DNA"/>
</dbReference>
<name>D1PR40_9FIRM</name>
<organism evidence="1 2">
    <name type="scientific">Subdoligranulum variabile DSM 15176</name>
    <dbReference type="NCBI Taxonomy" id="411471"/>
    <lineage>
        <taxon>Bacteria</taxon>
        <taxon>Bacillati</taxon>
        <taxon>Bacillota</taxon>
        <taxon>Clostridia</taxon>
        <taxon>Eubacteriales</taxon>
        <taxon>Oscillospiraceae</taxon>
        <taxon>Subdoligranulum</taxon>
    </lineage>
</organism>
<protein>
    <submittedName>
        <fullName evidence="1">Uncharacterized protein</fullName>
    </submittedName>
</protein>
<dbReference type="Proteomes" id="UP000003438">
    <property type="component" value="Unassembled WGS sequence"/>
</dbReference>
<keyword evidence="2" id="KW-1185">Reference proteome</keyword>
<evidence type="ECO:0000313" key="1">
    <source>
        <dbReference type="EMBL" id="EFB74887.1"/>
    </source>
</evidence>
<proteinExistence type="predicted"/>
<dbReference type="AlphaFoldDB" id="D1PR40"/>